<protein>
    <submittedName>
        <fullName evidence="10">Membrane protein</fullName>
    </submittedName>
</protein>
<feature type="transmembrane region" description="Helical" evidence="8">
    <location>
        <begin position="165"/>
        <end position="183"/>
    </location>
</feature>
<evidence type="ECO:0000313" key="11">
    <source>
        <dbReference type="Proteomes" id="UP000010482"/>
    </source>
</evidence>
<dbReference type="Pfam" id="PF13231">
    <property type="entry name" value="PMT_2"/>
    <property type="match status" value="1"/>
</dbReference>
<feature type="transmembrane region" description="Helical" evidence="8">
    <location>
        <begin position="357"/>
        <end position="374"/>
    </location>
</feature>
<comment type="subcellular location">
    <subcellularLocation>
        <location evidence="1">Cell membrane</location>
        <topology evidence="1">Multi-pass membrane protein</topology>
    </subcellularLocation>
</comment>
<evidence type="ECO:0000256" key="1">
    <source>
        <dbReference type="ARBA" id="ARBA00004651"/>
    </source>
</evidence>
<feature type="transmembrane region" description="Helical" evidence="8">
    <location>
        <begin position="381"/>
        <end position="401"/>
    </location>
</feature>
<evidence type="ECO:0000256" key="2">
    <source>
        <dbReference type="ARBA" id="ARBA00022475"/>
    </source>
</evidence>
<dbReference type="Proteomes" id="UP000010482">
    <property type="component" value="Chromosome"/>
</dbReference>
<sequence length="511" mass="58732">MGKQSTVLGLLLILFLLYGIFLRGFALDQKVYWHDEVFTALRSAGYIGETVVEEVFTGEIMTPSQLLKYQKVTPEKPFDDTLESLMTHPEHPPIYYVLVRVWQDWFGSSIATIRSLSVVFSYFIFPALYLFCYAVFQSHSVAITSILLLAVSPFHLLYAQEARPYSFWTLTTLLWLWSFWQVVQKKQWQYWLIYGTITVLNFYTSLLSSLVAFTQGVYLVLQEKRLSSRTIRNYFLVMFSSAIAFSPWLLIIINNYSQLRSKTGWTTEDAPYSFLVKIWGLHFSSLLIDLGFSIDHPYSYLIPPLILILIAYGFWFLKQTSTRSRFLFLLCLFIIPSLSLILPDLIFGGQRSVQTRYFIPSLIAAQVTLGYLFSQKLKQRVWQVLLVIILSLGLISCWQISQAEVWWNKGISYSNPQAAKVINQSSDVLVISNAGGNNLGNIISLAYLVKPETRFKLVTEATELNDILAFDTIFLFYPSPDLKKAILDRYPVKIEEIPDVPLLQLSRILAP</sequence>
<accession>K9YWY9</accession>
<keyword evidence="7 8" id="KW-0472">Membrane</keyword>
<evidence type="ECO:0000256" key="5">
    <source>
        <dbReference type="ARBA" id="ARBA00022692"/>
    </source>
</evidence>
<dbReference type="InterPro" id="IPR050297">
    <property type="entry name" value="LipidA_mod_glycosyltrf_83"/>
</dbReference>
<reference evidence="10" key="1">
    <citation type="submission" date="2012-04" db="EMBL/GenBank/DDBJ databases">
        <title>Finished genome of Dactylococcopsis salina PCC 8305.</title>
        <authorList>
            <consortium name="US DOE Joint Genome Institute"/>
            <person name="Gugger M."/>
            <person name="Coursin T."/>
            <person name="Rippka R."/>
            <person name="Tandeau De Marsac N."/>
            <person name="Huntemann M."/>
            <person name="Wei C.-L."/>
            <person name="Han J."/>
            <person name="Detter J.C."/>
            <person name="Han C."/>
            <person name="Tapia R."/>
            <person name="Daligault H."/>
            <person name="Chen A."/>
            <person name="Krypides N."/>
            <person name="Mavromatis K."/>
            <person name="Markowitz V."/>
            <person name="Szeto E."/>
            <person name="Ivanova N."/>
            <person name="Ovchinnikova G."/>
            <person name="Pagani I."/>
            <person name="Pati A."/>
            <person name="Goodwin L."/>
            <person name="Peters L."/>
            <person name="Pitluck S."/>
            <person name="Woyke T."/>
            <person name="Kerfeld C."/>
        </authorList>
    </citation>
    <scope>NUCLEOTIDE SEQUENCE [LARGE SCALE GENOMIC DNA]</scope>
    <source>
        <strain evidence="10">PCC 8305</strain>
    </source>
</reference>
<dbReference type="EMBL" id="CP003944">
    <property type="protein sequence ID" value="AFZ51429.1"/>
    <property type="molecule type" value="Genomic_DNA"/>
</dbReference>
<feature type="transmembrane region" description="Helical" evidence="8">
    <location>
        <begin position="190"/>
        <end position="214"/>
    </location>
</feature>
<dbReference type="GO" id="GO:0016763">
    <property type="term" value="F:pentosyltransferase activity"/>
    <property type="evidence" value="ECO:0007669"/>
    <property type="project" value="TreeGrafter"/>
</dbReference>
<evidence type="ECO:0000313" key="10">
    <source>
        <dbReference type="EMBL" id="AFZ51429.1"/>
    </source>
</evidence>
<keyword evidence="11" id="KW-1185">Reference proteome</keyword>
<feature type="domain" description="Glycosyltransferase RgtA/B/C/D-like" evidence="9">
    <location>
        <begin position="91"/>
        <end position="250"/>
    </location>
</feature>
<feature type="transmembrane region" description="Helical" evidence="8">
    <location>
        <begin position="326"/>
        <end position="345"/>
    </location>
</feature>
<dbReference type="InterPro" id="IPR038731">
    <property type="entry name" value="RgtA/B/C-like"/>
</dbReference>
<name>K9YWY9_DACS8</name>
<dbReference type="PANTHER" id="PTHR33908:SF11">
    <property type="entry name" value="MEMBRANE PROTEIN"/>
    <property type="match status" value="1"/>
</dbReference>
<dbReference type="RefSeq" id="WP_015230409.1">
    <property type="nucleotide sequence ID" value="NC_019780.1"/>
</dbReference>
<dbReference type="eggNOG" id="COG5305">
    <property type="taxonomic scope" value="Bacteria"/>
</dbReference>
<proteinExistence type="predicted"/>
<evidence type="ECO:0000256" key="6">
    <source>
        <dbReference type="ARBA" id="ARBA00022989"/>
    </source>
</evidence>
<dbReference type="PANTHER" id="PTHR33908">
    <property type="entry name" value="MANNOSYLTRANSFERASE YKCB-RELATED"/>
    <property type="match status" value="1"/>
</dbReference>
<dbReference type="HOGENOM" id="CLU_037292_0_0_3"/>
<dbReference type="OrthoDB" id="495800at2"/>
<feature type="transmembrane region" description="Helical" evidence="8">
    <location>
        <begin position="234"/>
        <end position="253"/>
    </location>
</feature>
<feature type="transmembrane region" description="Helical" evidence="8">
    <location>
        <begin position="300"/>
        <end position="317"/>
    </location>
</feature>
<evidence type="ECO:0000256" key="7">
    <source>
        <dbReference type="ARBA" id="ARBA00023136"/>
    </source>
</evidence>
<dbReference type="AlphaFoldDB" id="K9YWY9"/>
<keyword evidence="4" id="KW-0808">Transferase</keyword>
<keyword evidence="2" id="KW-1003">Cell membrane</keyword>
<dbReference type="PATRIC" id="fig|13035.3.peg.3269"/>
<feature type="transmembrane region" description="Helical" evidence="8">
    <location>
        <begin position="141"/>
        <end position="159"/>
    </location>
</feature>
<dbReference type="GO" id="GO:0005886">
    <property type="term" value="C:plasma membrane"/>
    <property type="evidence" value="ECO:0007669"/>
    <property type="project" value="UniProtKB-SubCell"/>
</dbReference>
<dbReference type="STRING" id="13035.Dacsa_2869"/>
<dbReference type="KEGG" id="dsl:Dacsa_2869"/>
<evidence type="ECO:0000256" key="8">
    <source>
        <dbReference type="SAM" id="Phobius"/>
    </source>
</evidence>
<gene>
    <name evidence="10" type="ORF">Dacsa_2869</name>
</gene>
<evidence type="ECO:0000256" key="3">
    <source>
        <dbReference type="ARBA" id="ARBA00022676"/>
    </source>
</evidence>
<feature type="transmembrane region" description="Helical" evidence="8">
    <location>
        <begin position="115"/>
        <end position="136"/>
    </location>
</feature>
<dbReference type="GO" id="GO:0009103">
    <property type="term" value="P:lipopolysaccharide biosynthetic process"/>
    <property type="evidence" value="ECO:0007669"/>
    <property type="project" value="UniProtKB-ARBA"/>
</dbReference>
<evidence type="ECO:0000256" key="4">
    <source>
        <dbReference type="ARBA" id="ARBA00022679"/>
    </source>
</evidence>
<organism evidence="10 11">
    <name type="scientific">Dactylococcopsis salina (strain PCC 8305)</name>
    <name type="common">Myxobactron salinum</name>
    <dbReference type="NCBI Taxonomy" id="13035"/>
    <lineage>
        <taxon>Bacteria</taxon>
        <taxon>Bacillati</taxon>
        <taxon>Cyanobacteriota</taxon>
        <taxon>Cyanophyceae</taxon>
        <taxon>Nodosilineales</taxon>
        <taxon>Cymatolegaceae</taxon>
        <taxon>Dactylococcopsis</taxon>
    </lineage>
</organism>
<evidence type="ECO:0000259" key="9">
    <source>
        <dbReference type="Pfam" id="PF13231"/>
    </source>
</evidence>
<keyword evidence="5 8" id="KW-0812">Transmembrane</keyword>
<keyword evidence="6 8" id="KW-1133">Transmembrane helix</keyword>
<keyword evidence="3" id="KW-0328">Glycosyltransferase</keyword>